<feature type="coiled-coil region" evidence="4">
    <location>
        <begin position="434"/>
        <end position="474"/>
    </location>
</feature>
<dbReference type="SMART" id="SM01358">
    <property type="entry name" value="HBM"/>
    <property type="match status" value="1"/>
</dbReference>
<dbReference type="Pfam" id="PF00015">
    <property type="entry name" value="MCPsignal"/>
    <property type="match status" value="1"/>
</dbReference>
<feature type="transmembrane region" description="Helical" evidence="5">
    <location>
        <begin position="371"/>
        <end position="391"/>
    </location>
</feature>
<gene>
    <name evidence="8" type="ORF">ACFSKO_11405</name>
</gene>
<dbReference type="PROSITE" id="PS50885">
    <property type="entry name" value="HAMP"/>
    <property type="match status" value="1"/>
</dbReference>
<feature type="transmembrane region" description="Helical" evidence="5">
    <location>
        <begin position="62"/>
        <end position="80"/>
    </location>
</feature>
<dbReference type="SMART" id="SM00283">
    <property type="entry name" value="MA"/>
    <property type="match status" value="1"/>
</dbReference>
<evidence type="ECO:0000259" key="7">
    <source>
        <dbReference type="PROSITE" id="PS50885"/>
    </source>
</evidence>
<dbReference type="EMBL" id="JBHUII010000004">
    <property type="protein sequence ID" value="MFD2206227.1"/>
    <property type="molecule type" value="Genomic_DNA"/>
</dbReference>
<keyword evidence="5" id="KW-0472">Membrane</keyword>
<dbReference type="CDD" id="cd06225">
    <property type="entry name" value="HAMP"/>
    <property type="match status" value="1"/>
</dbReference>
<keyword evidence="1 3" id="KW-0807">Transducer</keyword>
<accession>A0ABW5BK14</accession>
<keyword evidence="5" id="KW-1133">Transmembrane helix</keyword>
<evidence type="ECO:0000256" key="5">
    <source>
        <dbReference type="SAM" id="Phobius"/>
    </source>
</evidence>
<evidence type="ECO:0000256" key="3">
    <source>
        <dbReference type="PROSITE-ProRule" id="PRU00284"/>
    </source>
</evidence>
<comment type="caution">
    <text evidence="8">The sequence shown here is derived from an EMBL/GenBank/DDBJ whole genome shotgun (WGS) entry which is preliminary data.</text>
</comment>
<dbReference type="PRINTS" id="PR00260">
    <property type="entry name" value="CHEMTRNSDUCR"/>
</dbReference>
<keyword evidence="9" id="KW-1185">Reference proteome</keyword>
<dbReference type="SMART" id="SM00304">
    <property type="entry name" value="HAMP"/>
    <property type="match status" value="1"/>
</dbReference>
<keyword evidence="4" id="KW-0175">Coiled coil</keyword>
<comment type="similarity">
    <text evidence="2">Belongs to the methyl-accepting chemotaxis (MCP) protein family.</text>
</comment>
<proteinExistence type="inferred from homology"/>
<dbReference type="InterPro" id="IPR032255">
    <property type="entry name" value="HBM"/>
</dbReference>
<protein>
    <submittedName>
        <fullName evidence="8">Methyl-accepting chemotaxis protein</fullName>
    </submittedName>
</protein>
<organism evidence="8 9">
    <name type="scientific">Kiloniella antarctica</name>
    <dbReference type="NCBI Taxonomy" id="1550907"/>
    <lineage>
        <taxon>Bacteria</taxon>
        <taxon>Pseudomonadati</taxon>
        <taxon>Pseudomonadota</taxon>
        <taxon>Alphaproteobacteria</taxon>
        <taxon>Rhodospirillales</taxon>
        <taxon>Kiloniellaceae</taxon>
        <taxon>Kiloniella</taxon>
    </lineage>
</organism>
<dbReference type="Gene3D" id="1.10.287.950">
    <property type="entry name" value="Methyl-accepting chemotaxis protein"/>
    <property type="match status" value="1"/>
</dbReference>
<dbReference type="RefSeq" id="WP_380251595.1">
    <property type="nucleotide sequence ID" value="NZ_JBHUII010000004.1"/>
</dbReference>
<dbReference type="Pfam" id="PF00672">
    <property type="entry name" value="HAMP"/>
    <property type="match status" value="1"/>
</dbReference>
<name>A0ABW5BK14_9PROT</name>
<evidence type="ECO:0000256" key="4">
    <source>
        <dbReference type="SAM" id="Coils"/>
    </source>
</evidence>
<reference evidence="9" key="1">
    <citation type="journal article" date="2019" name="Int. J. Syst. Evol. Microbiol.">
        <title>The Global Catalogue of Microorganisms (GCM) 10K type strain sequencing project: providing services to taxonomists for standard genome sequencing and annotation.</title>
        <authorList>
            <consortium name="The Broad Institute Genomics Platform"/>
            <consortium name="The Broad Institute Genome Sequencing Center for Infectious Disease"/>
            <person name="Wu L."/>
            <person name="Ma J."/>
        </authorList>
    </citation>
    <scope>NUCLEOTIDE SEQUENCE [LARGE SCALE GENOMIC DNA]</scope>
    <source>
        <strain evidence="9">CGMCC 4.7192</strain>
    </source>
</reference>
<dbReference type="InterPro" id="IPR003660">
    <property type="entry name" value="HAMP_dom"/>
</dbReference>
<evidence type="ECO:0000313" key="8">
    <source>
        <dbReference type="EMBL" id="MFD2206227.1"/>
    </source>
</evidence>
<dbReference type="InterPro" id="IPR004090">
    <property type="entry name" value="Chemotax_Me-accpt_rcpt"/>
</dbReference>
<dbReference type="PANTHER" id="PTHR32089">
    <property type="entry name" value="METHYL-ACCEPTING CHEMOTAXIS PROTEIN MCPB"/>
    <property type="match status" value="1"/>
</dbReference>
<sequence length="741" mass="80077">MSEEQKITQDDSQEEVAIDEAAHEQILGEEVTNELEGEEVVGESQRTTFLGNFGVSTRISSLMLLGIIALGVICTIYFVGDVLLANSRTQLAENQAKLAQNQALLAADQVELEKSQQIQKLVDEIDVSINRLALNEKDFLLKSDLKFEDLFFKEMDVINGKLKELESLSEAPELKDSLVTLKANLLSYEDSFGNVVEAKSTLGMTKNAGLKGKLNNSAFAIEDSLKAPYLIKLAGEMTSIRTVEKTFIITHEKEVMDDVLKKGKKFNRNVKYALLSKDEKKSIQVLVETYLKDFENFATTTLNFDGGTDQLVSVFGTLDEPINAMAEFSKSKLSTIASRVASVTADVEAVSVDVKKVSLEADENAASVRNLIIGAAIVIFILMVAIGVVVLRSLTGPIRLITDVTTRLSEGDKDVDIPAVDNKDEVGEMARALLVFKENLIENERNEVERREQRQEREERARRLEELAEAFDSEVRDVLSGLQSSTGRMGDTASTMSTIADETKAQSAAVASASDLASMNVQTVASAAEELSASINEISRQVSDSASVTNRAVSEATKTSQTVQELSEAAQKIGEVVHLINDIAEQTNLLALNATIEAARAGEAGKGFAVVASEVKSLANQTAKATEEISEQIAMMQKQTGSAVGDIEGISKIINQVNEIASGISAAVEEQGAATQEIARNTQEAARGTQEVSSNISGVSQAAEKSGQASDQVMTAVDELKSQGDRLNSQVQNFLQQIKTA</sequence>
<feature type="domain" description="HAMP" evidence="7">
    <location>
        <begin position="392"/>
        <end position="445"/>
    </location>
</feature>
<dbReference type="InterPro" id="IPR004089">
    <property type="entry name" value="MCPsignal_dom"/>
</dbReference>
<evidence type="ECO:0000256" key="1">
    <source>
        <dbReference type="ARBA" id="ARBA00023224"/>
    </source>
</evidence>
<evidence type="ECO:0000259" key="6">
    <source>
        <dbReference type="PROSITE" id="PS50111"/>
    </source>
</evidence>
<dbReference type="PROSITE" id="PS50111">
    <property type="entry name" value="CHEMOTAXIS_TRANSDUC_2"/>
    <property type="match status" value="1"/>
</dbReference>
<dbReference type="SUPFAM" id="SSF58104">
    <property type="entry name" value="Methyl-accepting chemotaxis protein (MCP) signaling domain"/>
    <property type="match status" value="1"/>
</dbReference>
<evidence type="ECO:0000256" key="2">
    <source>
        <dbReference type="ARBA" id="ARBA00029447"/>
    </source>
</evidence>
<dbReference type="Gene3D" id="6.10.340.10">
    <property type="match status" value="1"/>
</dbReference>
<dbReference type="Proteomes" id="UP001597294">
    <property type="component" value="Unassembled WGS sequence"/>
</dbReference>
<feature type="domain" description="Methyl-accepting transducer" evidence="6">
    <location>
        <begin position="492"/>
        <end position="721"/>
    </location>
</feature>
<dbReference type="PANTHER" id="PTHR32089:SF112">
    <property type="entry name" value="LYSOZYME-LIKE PROTEIN-RELATED"/>
    <property type="match status" value="1"/>
</dbReference>
<keyword evidence="5" id="KW-0812">Transmembrane</keyword>
<evidence type="ECO:0000313" key="9">
    <source>
        <dbReference type="Proteomes" id="UP001597294"/>
    </source>
</evidence>